<sequence length="502" mass="56207">MGEQLSPDEKLHLITRNLQEVLGEEKMKQVLAERELKVYWGTATTGKPHVAYFVPMSKIADFLKAGCEVTILFADLHAFLDNMKAPWELLELRVQYYEQVIKAMLESIGVPLDKLKFIKGTDFQLSREYTLDVYRLSSMVTEHDAKKAGAEVVKQVDHPLLSGLLYPGLQALDEEYLKVDAQFGGVDQRKIFTLAEKYLPSLGYAKRSHLMNPMVPGLTGAKMSSSEEESKIDLLDRKEDVKKKLKKAFCEPGNIENNGVLSFVKHVLFPLVGEFSIKRDPKFGGDKTYTDFEEVEKEFGEELIHPGDLKAGVEVALNKLLDPIRKKFESPELRKLSNTAYPDPSKNKGAGKGNSKAAEGDELVPTRLDIRVGKVISVEKHPDADSLYLEKIDVGEAEPRTVVSGLVAYVSQEALQDRLVLLLCNLKPQKMRGGSSPGERVFVEGYETGKPDDKLNPKKKTWEKLQVDLKVSAECVAQWQDKHLMTKLGRITCKTLKGGNIS</sequence>
<reference evidence="18 19" key="1">
    <citation type="submission" date="2021-04" db="EMBL/GenBank/DDBJ databases">
        <authorList>
            <person name="De Guttry C."/>
            <person name="Zahm M."/>
            <person name="Klopp C."/>
            <person name="Cabau C."/>
            <person name="Louis A."/>
            <person name="Berthelot C."/>
            <person name="Parey E."/>
            <person name="Roest Crollius H."/>
            <person name="Montfort J."/>
            <person name="Robinson-Rechavi M."/>
            <person name="Bucao C."/>
            <person name="Bouchez O."/>
            <person name="Gislard M."/>
            <person name="Lluch J."/>
            <person name="Milhes M."/>
            <person name="Lampietro C."/>
            <person name="Lopez Roques C."/>
            <person name="Donnadieu C."/>
            <person name="Braasch I."/>
            <person name="Desvignes T."/>
            <person name="Postlethwait J."/>
            <person name="Bobe J."/>
            <person name="Wedekind C."/>
            <person name="Guiguen Y."/>
        </authorList>
    </citation>
    <scope>NUCLEOTIDE SEQUENCE [LARGE SCALE GENOMIC DNA]</scope>
    <source>
        <strain evidence="18">Cs_M1</strain>
        <tissue evidence="18">Blood</tissue>
    </source>
</reference>
<dbReference type="InterPro" id="IPR012340">
    <property type="entry name" value="NA-bd_OB-fold"/>
</dbReference>
<evidence type="ECO:0000313" key="19">
    <source>
        <dbReference type="Proteomes" id="UP001356427"/>
    </source>
</evidence>
<comment type="catalytic activity">
    <reaction evidence="13">
        <text>tRNA(Tyr) + L-tyrosine + ATP = L-tyrosyl-tRNA(Tyr) + AMP + diphosphate + H(+)</text>
        <dbReference type="Rhea" id="RHEA:10220"/>
        <dbReference type="Rhea" id="RHEA-COMP:9706"/>
        <dbReference type="Rhea" id="RHEA-COMP:9707"/>
        <dbReference type="ChEBI" id="CHEBI:15378"/>
        <dbReference type="ChEBI" id="CHEBI:30616"/>
        <dbReference type="ChEBI" id="CHEBI:33019"/>
        <dbReference type="ChEBI" id="CHEBI:58315"/>
        <dbReference type="ChEBI" id="CHEBI:78442"/>
        <dbReference type="ChEBI" id="CHEBI:78536"/>
        <dbReference type="ChEBI" id="CHEBI:456215"/>
        <dbReference type="EC" id="6.1.1.1"/>
    </reaction>
    <physiologicalReaction direction="left-to-right" evidence="13">
        <dbReference type="Rhea" id="RHEA:10221"/>
    </physiologicalReaction>
</comment>
<dbReference type="CDD" id="cd00805">
    <property type="entry name" value="TyrRS_core"/>
    <property type="match status" value="1"/>
</dbReference>
<dbReference type="FunFam" id="3.40.50.620:FF:000040">
    <property type="entry name" value="Tyrosine--tRNA ligase"/>
    <property type="match status" value="1"/>
</dbReference>
<organism evidence="18 19">
    <name type="scientific">Coregonus suidteri</name>
    <dbReference type="NCBI Taxonomy" id="861788"/>
    <lineage>
        <taxon>Eukaryota</taxon>
        <taxon>Metazoa</taxon>
        <taxon>Chordata</taxon>
        <taxon>Craniata</taxon>
        <taxon>Vertebrata</taxon>
        <taxon>Euteleostomi</taxon>
        <taxon>Actinopterygii</taxon>
        <taxon>Neopterygii</taxon>
        <taxon>Teleostei</taxon>
        <taxon>Protacanthopterygii</taxon>
        <taxon>Salmoniformes</taxon>
        <taxon>Salmonidae</taxon>
        <taxon>Coregoninae</taxon>
        <taxon>Coregonus</taxon>
    </lineage>
</organism>
<keyword evidence="7 15" id="KW-0547">Nucleotide-binding</keyword>
<evidence type="ECO:0000256" key="16">
    <source>
        <dbReference type="SAM" id="MobiDB-lite"/>
    </source>
</evidence>
<dbReference type="NCBIfam" id="TIGR00234">
    <property type="entry name" value="tyrS"/>
    <property type="match status" value="1"/>
</dbReference>
<feature type="domain" description="TRNA-binding" evidence="17">
    <location>
        <begin position="364"/>
        <end position="470"/>
    </location>
</feature>
<gene>
    <name evidence="18" type="ORF">J4Q44_G00036160</name>
</gene>
<dbReference type="NCBIfam" id="NF006330">
    <property type="entry name" value="PRK08560.1"/>
    <property type="match status" value="1"/>
</dbReference>
<evidence type="ECO:0000256" key="15">
    <source>
        <dbReference type="RuleBase" id="RU361234"/>
    </source>
</evidence>
<evidence type="ECO:0000256" key="2">
    <source>
        <dbReference type="ARBA" id="ARBA00004496"/>
    </source>
</evidence>
<evidence type="ECO:0000256" key="10">
    <source>
        <dbReference type="ARBA" id="ARBA00022917"/>
    </source>
</evidence>
<name>A0AAN8MNZ8_9TELE</name>
<evidence type="ECO:0000259" key="17">
    <source>
        <dbReference type="PROSITE" id="PS50886"/>
    </source>
</evidence>
<evidence type="ECO:0000256" key="13">
    <source>
        <dbReference type="ARBA" id="ARBA00048400"/>
    </source>
</evidence>
<keyword evidence="9 14" id="KW-0694">RNA-binding</keyword>
<dbReference type="PANTHER" id="PTHR46264:SF4">
    <property type="entry name" value="TYROSINE--TRNA LIGASE, CYTOPLASMIC"/>
    <property type="match status" value="1"/>
</dbReference>
<dbReference type="AlphaFoldDB" id="A0AAN8MNZ8"/>
<keyword evidence="11 15" id="KW-0030">Aminoacyl-tRNA synthetase</keyword>
<dbReference type="PROSITE" id="PS50886">
    <property type="entry name" value="TRBD"/>
    <property type="match status" value="1"/>
</dbReference>
<dbReference type="PANTHER" id="PTHR46264">
    <property type="entry name" value="TYROSINE-TRNA LIGASE"/>
    <property type="match status" value="1"/>
</dbReference>
<keyword evidence="4" id="KW-0963">Cytoplasm</keyword>
<dbReference type="Gene3D" id="1.10.240.10">
    <property type="entry name" value="Tyrosyl-Transfer RNA Synthetase"/>
    <property type="match status" value="1"/>
</dbReference>
<dbReference type="EC" id="6.1.1.1" evidence="15"/>
<comment type="similarity">
    <text evidence="3 15">Belongs to the class-I aminoacyl-tRNA synthetase family.</text>
</comment>
<evidence type="ECO:0000256" key="7">
    <source>
        <dbReference type="ARBA" id="ARBA00022741"/>
    </source>
</evidence>
<evidence type="ECO:0000256" key="9">
    <source>
        <dbReference type="ARBA" id="ARBA00022884"/>
    </source>
</evidence>
<dbReference type="Pfam" id="PF00579">
    <property type="entry name" value="tRNA-synt_1b"/>
    <property type="match status" value="1"/>
</dbReference>
<dbReference type="Proteomes" id="UP001356427">
    <property type="component" value="Unassembled WGS sequence"/>
</dbReference>
<dbReference type="Gene3D" id="2.40.50.140">
    <property type="entry name" value="Nucleic acid-binding proteins"/>
    <property type="match status" value="2"/>
</dbReference>
<keyword evidence="12" id="KW-0539">Nucleus</keyword>
<keyword evidence="6 15" id="KW-0436">Ligase</keyword>
<keyword evidence="5 14" id="KW-0820">tRNA-binding</keyword>
<dbReference type="PRINTS" id="PR01040">
    <property type="entry name" value="TRNASYNTHTYR"/>
</dbReference>
<dbReference type="GO" id="GO:0005737">
    <property type="term" value="C:cytoplasm"/>
    <property type="evidence" value="ECO:0007669"/>
    <property type="project" value="UniProtKB-SubCell"/>
</dbReference>
<dbReference type="FunFam" id="1.10.240.10:FF:000004">
    <property type="entry name" value="Tyrosine--tRNA ligase"/>
    <property type="match status" value="1"/>
</dbReference>
<evidence type="ECO:0000256" key="12">
    <source>
        <dbReference type="ARBA" id="ARBA00023242"/>
    </source>
</evidence>
<dbReference type="InterPro" id="IPR002307">
    <property type="entry name" value="Tyr-tRNA-ligase"/>
</dbReference>
<dbReference type="InterPro" id="IPR002547">
    <property type="entry name" value="tRNA-bd_dom"/>
</dbReference>
<evidence type="ECO:0000256" key="1">
    <source>
        <dbReference type="ARBA" id="ARBA00004123"/>
    </source>
</evidence>
<accession>A0AAN8MNZ8</accession>
<dbReference type="GO" id="GO:0005524">
    <property type="term" value="F:ATP binding"/>
    <property type="evidence" value="ECO:0007669"/>
    <property type="project" value="UniProtKB-KW"/>
</dbReference>
<evidence type="ECO:0000256" key="11">
    <source>
        <dbReference type="ARBA" id="ARBA00023146"/>
    </source>
</evidence>
<proteinExistence type="inferred from homology"/>
<dbReference type="SUPFAM" id="SSF52374">
    <property type="entry name" value="Nucleotidylyl transferase"/>
    <property type="match status" value="1"/>
</dbReference>
<evidence type="ECO:0000256" key="8">
    <source>
        <dbReference type="ARBA" id="ARBA00022840"/>
    </source>
</evidence>
<dbReference type="GO" id="GO:0004831">
    <property type="term" value="F:tyrosine-tRNA ligase activity"/>
    <property type="evidence" value="ECO:0007669"/>
    <property type="project" value="UniProtKB-EC"/>
</dbReference>
<dbReference type="GO" id="GO:0005634">
    <property type="term" value="C:nucleus"/>
    <property type="evidence" value="ECO:0007669"/>
    <property type="project" value="UniProtKB-SubCell"/>
</dbReference>
<dbReference type="Pfam" id="PF01588">
    <property type="entry name" value="tRNA_bind"/>
    <property type="match status" value="1"/>
</dbReference>
<evidence type="ECO:0000256" key="4">
    <source>
        <dbReference type="ARBA" id="ARBA00022490"/>
    </source>
</evidence>
<dbReference type="InterPro" id="IPR014729">
    <property type="entry name" value="Rossmann-like_a/b/a_fold"/>
</dbReference>
<dbReference type="GO" id="GO:0006437">
    <property type="term" value="P:tyrosyl-tRNA aminoacylation"/>
    <property type="evidence" value="ECO:0007669"/>
    <property type="project" value="InterPro"/>
</dbReference>
<keyword evidence="19" id="KW-1185">Reference proteome</keyword>
<keyword evidence="8 15" id="KW-0067">ATP-binding</keyword>
<evidence type="ECO:0000256" key="5">
    <source>
        <dbReference type="ARBA" id="ARBA00022555"/>
    </source>
</evidence>
<evidence type="ECO:0000256" key="3">
    <source>
        <dbReference type="ARBA" id="ARBA00005594"/>
    </source>
</evidence>
<protein>
    <recommendedName>
        <fullName evidence="15">Tyrosine--tRNA ligase</fullName>
        <ecNumber evidence="15">6.1.1.1</ecNumber>
    </recommendedName>
    <alternativeName>
        <fullName evidence="15">Tyrosyl-tRNA synthetase</fullName>
    </alternativeName>
</protein>
<evidence type="ECO:0000256" key="14">
    <source>
        <dbReference type="PROSITE-ProRule" id="PRU00209"/>
    </source>
</evidence>
<dbReference type="EMBL" id="JAGTTL010000002">
    <property type="protein sequence ID" value="KAK6327970.1"/>
    <property type="molecule type" value="Genomic_DNA"/>
</dbReference>
<evidence type="ECO:0000313" key="18">
    <source>
        <dbReference type="EMBL" id="KAK6327970.1"/>
    </source>
</evidence>
<keyword evidence="10 15" id="KW-0648">Protein biosynthesis</keyword>
<evidence type="ECO:0000256" key="6">
    <source>
        <dbReference type="ARBA" id="ARBA00022598"/>
    </source>
</evidence>
<feature type="region of interest" description="Disordered" evidence="16">
    <location>
        <begin position="335"/>
        <end position="360"/>
    </location>
</feature>
<dbReference type="GO" id="GO:0000049">
    <property type="term" value="F:tRNA binding"/>
    <property type="evidence" value="ECO:0007669"/>
    <property type="project" value="UniProtKB-UniRule"/>
</dbReference>
<dbReference type="InterPro" id="IPR002305">
    <property type="entry name" value="aa-tRNA-synth_Ic"/>
</dbReference>
<dbReference type="Gene3D" id="3.40.50.620">
    <property type="entry name" value="HUPs"/>
    <property type="match status" value="1"/>
</dbReference>
<dbReference type="SUPFAM" id="SSF50249">
    <property type="entry name" value="Nucleic acid-binding proteins"/>
    <property type="match status" value="1"/>
</dbReference>
<comment type="subcellular location">
    <subcellularLocation>
        <location evidence="2">Cytoplasm</location>
    </subcellularLocation>
    <subcellularLocation>
        <location evidence="1">Nucleus</location>
    </subcellularLocation>
</comment>
<comment type="caution">
    <text evidence="18">The sequence shown here is derived from an EMBL/GenBank/DDBJ whole genome shotgun (WGS) entry which is preliminary data.</text>
</comment>
<dbReference type="InterPro" id="IPR050489">
    <property type="entry name" value="Tyr-tRNA_synthase"/>
</dbReference>